<dbReference type="SUPFAM" id="SSF140111">
    <property type="entry name" value="Endosomal sorting complex assembly domain"/>
    <property type="match status" value="1"/>
</dbReference>
<dbReference type="InterPro" id="IPR037202">
    <property type="entry name" value="ESCRT_assembly_dom"/>
</dbReference>
<feature type="domain" description="VPS28 C-terminal" evidence="7">
    <location>
        <begin position="125"/>
        <end position="223"/>
    </location>
</feature>
<evidence type="ECO:0000259" key="7">
    <source>
        <dbReference type="PROSITE" id="PS51310"/>
    </source>
</evidence>
<dbReference type="PANTHER" id="PTHR12937">
    <property type="entry name" value="VACUOLAR PROTEIN SORTING 28, ISOFORM 2 VPS28"/>
    <property type="match status" value="1"/>
</dbReference>
<dbReference type="EMBL" id="CP119900">
    <property type="protein sequence ID" value="WFD21881.1"/>
    <property type="molecule type" value="Genomic_DNA"/>
</dbReference>
<evidence type="ECO:0000256" key="1">
    <source>
        <dbReference type="ARBA" id="ARBA00004633"/>
    </source>
</evidence>
<dbReference type="PANTHER" id="PTHR12937:SF0">
    <property type="entry name" value="VACUOLAR PROTEIN SORTING-ASSOCIATED PROTEIN 28 HOMOLOG"/>
    <property type="match status" value="1"/>
</dbReference>
<dbReference type="PROSITE" id="PS51310">
    <property type="entry name" value="VPS28_C"/>
    <property type="match status" value="1"/>
</dbReference>
<dbReference type="Gene3D" id="1.20.1440.200">
    <property type="match status" value="1"/>
</dbReference>
<dbReference type="PIRSF" id="PIRSF017535">
    <property type="entry name" value="VPS28"/>
    <property type="match status" value="1"/>
</dbReference>
<dbReference type="Pfam" id="PF03997">
    <property type="entry name" value="VPS28"/>
    <property type="match status" value="1"/>
</dbReference>
<evidence type="ECO:0000256" key="3">
    <source>
        <dbReference type="ARBA" id="ARBA00022753"/>
    </source>
</evidence>
<gene>
    <name evidence="9" type="primary">VPS28</name>
    <name evidence="9" type="ORF">MEQU1_000540</name>
</gene>
<keyword evidence="10" id="KW-1185">Reference proteome</keyword>
<dbReference type="InterPro" id="IPR017898">
    <property type="entry name" value="VPS28_N"/>
</dbReference>
<evidence type="ECO:0000256" key="4">
    <source>
        <dbReference type="ARBA" id="ARBA00022927"/>
    </source>
</evidence>
<dbReference type="InterPro" id="IPR038358">
    <property type="entry name" value="VPS28_N_sf"/>
</dbReference>
<protein>
    <recommendedName>
        <fullName evidence="5">Vacuolar protein sorting-associated protein 28</fullName>
    </recommendedName>
    <alternativeName>
        <fullName evidence="5">ESCRT-I complex subunit VPS28</fullName>
    </alternativeName>
</protein>
<dbReference type="InterPro" id="IPR007143">
    <property type="entry name" value="Vps28"/>
</dbReference>
<organism evidence="9 10">
    <name type="scientific">Malassezia equina</name>
    <dbReference type="NCBI Taxonomy" id="1381935"/>
    <lineage>
        <taxon>Eukaryota</taxon>
        <taxon>Fungi</taxon>
        <taxon>Dikarya</taxon>
        <taxon>Basidiomycota</taxon>
        <taxon>Ustilaginomycotina</taxon>
        <taxon>Malasseziomycetes</taxon>
        <taxon>Malasseziales</taxon>
        <taxon>Malasseziaceae</taxon>
        <taxon>Malassezia</taxon>
    </lineage>
</organism>
<feature type="domain" description="VPS28 N-terminal" evidence="8">
    <location>
        <begin position="1"/>
        <end position="110"/>
    </location>
</feature>
<evidence type="ECO:0000259" key="8">
    <source>
        <dbReference type="PROSITE" id="PS51313"/>
    </source>
</evidence>
<evidence type="ECO:0000256" key="2">
    <source>
        <dbReference type="ARBA" id="ARBA00022448"/>
    </source>
</evidence>
<dbReference type="Gene3D" id="1.20.120.1130">
    <property type="match status" value="1"/>
</dbReference>
<dbReference type="SUPFAM" id="SSF140427">
    <property type="entry name" value="VPS28 C-terminal domain-like"/>
    <property type="match status" value="1"/>
</dbReference>
<reference evidence="9" key="1">
    <citation type="submission" date="2023-03" db="EMBL/GenBank/DDBJ databases">
        <title>Mating type loci evolution in Malassezia.</title>
        <authorList>
            <person name="Coelho M.A."/>
        </authorList>
    </citation>
    <scope>NUCLEOTIDE SEQUENCE</scope>
    <source>
        <strain evidence="9">CBS 12830</strain>
    </source>
</reference>
<evidence type="ECO:0000313" key="10">
    <source>
        <dbReference type="Proteomes" id="UP001214415"/>
    </source>
</evidence>
<accession>A0AAF0EC23</accession>
<keyword evidence="4 5" id="KW-0653">Protein transport</keyword>
<dbReference type="InterPro" id="IPR017899">
    <property type="entry name" value="VPS28_C"/>
</dbReference>
<dbReference type="GO" id="GO:0043328">
    <property type="term" value="P:protein transport to vacuole involved in ubiquitin-dependent protein catabolic process via the multivesicular body sorting pathway"/>
    <property type="evidence" value="ECO:0007669"/>
    <property type="project" value="TreeGrafter"/>
</dbReference>
<dbReference type="AlphaFoldDB" id="A0AAF0EC23"/>
<comment type="subcellular location">
    <subcellularLocation>
        <location evidence="1">Late endosome membrane</location>
        <topology evidence="1">Peripheral membrane protein</topology>
    </subcellularLocation>
</comment>
<dbReference type="GO" id="GO:0044877">
    <property type="term" value="F:protein-containing complex binding"/>
    <property type="evidence" value="ECO:0007669"/>
    <property type="project" value="TreeGrafter"/>
</dbReference>
<dbReference type="InterPro" id="IPR037206">
    <property type="entry name" value="VPS28_C_sf"/>
</dbReference>
<sequence length="227" mass="25672">MGMNVFEEQKLYHTSQEREDYDNMATLFSLITTLEFLERAYVRGAVLEEAYTEQCTRLLAQSKTVIPLLAQSTSTVPHFSSVEAFMRHYHMDHPAAAHRLALGVPATVEHAPIEAKALSTPVSVVGAQRVAETTQNFITLMDALKLQMRAKDQLHPLLSDVLRTYAPSPSRNEHAEEDVRAKLLEWLILLNRLSASEELDDAQSREMLFDVERAYTSWFQSLSSHGP</sequence>
<dbReference type="PROSITE" id="PS51313">
    <property type="entry name" value="VPS28_N"/>
    <property type="match status" value="1"/>
</dbReference>
<evidence type="ECO:0000256" key="6">
    <source>
        <dbReference type="PROSITE-ProRule" id="PRU00642"/>
    </source>
</evidence>
<comment type="function">
    <text evidence="5">Component of the ESCRT-I complex (endosomal sorting complex required for transport I), a regulator of vesicular trafficking process.</text>
</comment>
<evidence type="ECO:0000313" key="9">
    <source>
        <dbReference type="EMBL" id="WFD21881.1"/>
    </source>
</evidence>
<comment type="similarity">
    <text evidence="5 6">Belongs to the VPS28 family.</text>
</comment>
<dbReference type="Proteomes" id="UP001214415">
    <property type="component" value="Chromosome 1"/>
</dbReference>
<dbReference type="GO" id="GO:0000813">
    <property type="term" value="C:ESCRT I complex"/>
    <property type="evidence" value="ECO:0007669"/>
    <property type="project" value="UniProtKB-UniRule"/>
</dbReference>
<evidence type="ECO:0000256" key="5">
    <source>
        <dbReference type="PIRNR" id="PIRNR017535"/>
    </source>
</evidence>
<dbReference type="FunFam" id="1.20.120.1130:FF:000001">
    <property type="entry name" value="Vacuolar protein sorting-associated protein 28 homolog"/>
    <property type="match status" value="1"/>
</dbReference>
<name>A0AAF0EC23_9BASI</name>
<proteinExistence type="inferred from homology"/>
<dbReference type="GO" id="GO:0031902">
    <property type="term" value="C:late endosome membrane"/>
    <property type="evidence" value="ECO:0007669"/>
    <property type="project" value="UniProtKB-SubCell"/>
</dbReference>
<keyword evidence="2 5" id="KW-0813">Transport</keyword>
<keyword evidence="3 5" id="KW-0967">Endosome</keyword>